<dbReference type="SUPFAM" id="SSF53474">
    <property type="entry name" value="alpha/beta-Hydrolases"/>
    <property type="match status" value="1"/>
</dbReference>
<evidence type="ECO:0000256" key="4">
    <source>
        <dbReference type="SAM" id="SignalP"/>
    </source>
</evidence>
<evidence type="ECO:0000256" key="2">
    <source>
        <dbReference type="ARBA" id="ARBA00022963"/>
    </source>
</evidence>
<evidence type="ECO:0000256" key="1">
    <source>
        <dbReference type="ARBA" id="ARBA00022801"/>
    </source>
</evidence>
<dbReference type="RefSeq" id="WP_188697818.1">
    <property type="nucleotide sequence ID" value="NZ_BMLY01000008.1"/>
</dbReference>
<dbReference type="Proteomes" id="UP000621859">
    <property type="component" value="Unassembled WGS sequence"/>
</dbReference>
<protein>
    <submittedName>
        <fullName evidence="5">Dienelactone hydrolase</fullName>
    </submittedName>
</protein>
<feature type="chain" id="PRO_5045949327" evidence="4">
    <location>
        <begin position="23"/>
        <end position="326"/>
    </location>
</feature>
<keyword evidence="3" id="KW-0443">Lipid metabolism</keyword>
<proteinExistence type="predicted"/>
<accession>A0ABQ2PQP8</accession>
<keyword evidence="2" id="KW-0442">Lipid degradation</keyword>
<dbReference type="Pfam" id="PF03403">
    <property type="entry name" value="PAF-AH_p_II"/>
    <property type="match status" value="1"/>
</dbReference>
<feature type="signal peptide" evidence="4">
    <location>
        <begin position="1"/>
        <end position="22"/>
    </location>
</feature>
<dbReference type="PANTHER" id="PTHR10272">
    <property type="entry name" value="PLATELET-ACTIVATING FACTOR ACETYLHYDROLASE"/>
    <property type="match status" value="1"/>
</dbReference>
<dbReference type="Gene3D" id="3.40.50.1820">
    <property type="entry name" value="alpha/beta hydrolase"/>
    <property type="match status" value="1"/>
</dbReference>
<dbReference type="InterPro" id="IPR016986">
    <property type="entry name" value="UCP031982_abhydr"/>
</dbReference>
<organism evidence="5 6">
    <name type="scientific">Silvimonas amylolytica</name>
    <dbReference type="NCBI Taxonomy" id="449663"/>
    <lineage>
        <taxon>Bacteria</taxon>
        <taxon>Pseudomonadati</taxon>
        <taxon>Pseudomonadota</taxon>
        <taxon>Betaproteobacteria</taxon>
        <taxon>Neisseriales</taxon>
        <taxon>Chitinibacteraceae</taxon>
        <taxon>Silvimonas</taxon>
    </lineage>
</organism>
<evidence type="ECO:0000313" key="6">
    <source>
        <dbReference type="Proteomes" id="UP000621859"/>
    </source>
</evidence>
<dbReference type="InterPro" id="IPR029058">
    <property type="entry name" value="AB_hydrolase_fold"/>
</dbReference>
<dbReference type="EMBL" id="BMLY01000008">
    <property type="protein sequence ID" value="GGP27958.1"/>
    <property type="molecule type" value="Genomic_DNA"/>
</dbReference>
<reference evidence="6" key="1">
    <citation type="journal article" date="2019" name="Int. J. Syst. Evol. Microbiol.">
        <title>The Global Catalogue of Microorganisms (GCM) 10K type strain sequencing project: providing services to taxonomists for standard genome sequencing and annotation.</title>
        <authorList>
            <consortium name="The Broad Institute Genomics Platform"/>
            <consortium name="The Broad Institute Genome Sequencing Center for Infectious Disease"/>
            <person name="Wu L."/>
            <person name="Ma J."/>
        </authorList>
    </citation>
    <scope>NUCLEOTIDE SEQUENCE [LARGE SCALE GENOMIC DNA]</scope>
    <source>
        <strain evidence="6">CGMCC 1.8860</strain>
    </source>
</reference>
<keyword evidence="6" id="KW-1185">Reference proteome</keyword>
<name>A0ABQ2PQP8_9NEIS</name>
<keyword evidence="4" id="KW-0732">Signal</keyword>
<gene>
    <name evidence="5" type="ORF">GCM10010971_37770</name>
</gene>
<evidence type="ECO:0000313" key="5">
    <source>
        <dbReference type="EMBL" id="GGP27958.1"/>
    </source>
</evidence>
<comment type="caution">
    <text evidence="5">The sequence shown here is derived from an EMBL/GenBank/DDBJ whole genome shotgun (WGS) entry which is preliminary data.</text>
</comment>
<sequence>MNLLSQVFVAAVMATASLAASAAGFAWITVPADATGPALTGAVWYPSAAPPGALALAPFTLNVAKDAPLQGDHLPLVVMSHGTGGSALGHQDTAAALADAGMVVAAINHPGDNFQDLSLQMHVAPFISRPRDMSRLISWMTHQWPGAGHINDQAIGLFGFSRGGYTGLVEIGAVPDLKLGETFCVHQPDLPFCTEIKGPLPAFPPADPRIKAAVIVDPLSVFSAAGLARVSVPVQLWASEFGGDGVTPERVAAIGKGLPQAPEFYSVPGSGHFSFLVPCPAQLASARPELCKDRPGFDRVAFHQRFNAQVTAFFQSHLDPAQPATH</sequence>
<dbReference type="GO" id="GO:0016787">
    <property type="term" value="F:hydrolase activity"/>
    <property type="evidence" value="ECO:0007669"/>
    <property type="project" value="UniProtKB-KW"/>
</dbReference>
<evidence type="ECO:0000256" key="3">
    <source>
        <dbReference type="ARBA" id="ARBA00023098"/>
    </source>
</evidence>
<keyword evidence="1 5" id="KW-0378">Hydrolase</keyword>
<dbReference type="PIRSF" id="PIRSF031982">
    <property type="entry name" value="UCP031982_abhydr"/>
    <property type="match status" value="1"/>
</dbReference>
<dbReference type="PANTHER" id="PTHR10272:SF0">
    <property type="entry name" value="PLATELET-ACTIVATING FACTOR ACETYLHYDROLASE"/>
    <property type="match status" value="1"/>
</dbReference>